<evidence type="ECO:0000313" key="2">
    <source>
        <dbReference type="EMBL" id="PKY58948.1"/>
    </source>
</evidence>
<evidence type="ECO:0000313" key="3">
    <source>
        <dbReference type="Proteomes" id="UP000234323"/>
    </source>
</evidence>
<name>A0A2I1HJ87_9GLOM</name>
<keyword evidence="3" id="KW-1185">Reference proteome</keyword>
<dbReference type="AlphaFoldDB" id="A0A2I1HJ87"/>
<dbReference type="VEuPathDB" id="FungiDB:RhiirFUN_024782"/>
<dbReference type="VEuPathDB" id="FungiDB:RhiirA1_469181"/>
<keyword evidence="1" id="KW-0732">Signal</keyword>
<comment type="caution">
    <text evidence="2">The sequence shown here is derived from an EMBL/GenBank/DDBJ whole genome shotgun (WGS) entry which is preliminary data.</text>
</comment>
<proteinExistence type="predicted"/>
<sequence>MSWSFAKLLLGNLVLGDKGEHIHKGQEGGSRYIRCDDLIVCGYHPDEPKWAFVRYMHGLIASNPKAPYYENIRFSYISPERIPNIKSFSPERSTVIIFEDLCVAQNISKIESFHFLHMGAIKIFLQFM</sequence>
<reference evidence="2 3" key="1">
    <citation type="submission" date="2015-10" db="EMBL/GenBank/DDBJ databases">
        <title>Genome analyses suggest a sexual origin of heterokaryosis in a supposedly ancient asexual fungus.</title>
        <authorList>
            <person name="Ropars J."/>
            <person name="Sedzielewska K."/>
            <person name="Noel J."/>
            <person name="Charron P."/>
            <person name="Farinelli L."/>
            <person name="Marton T."/>
            <person name="Kruger M."/>
            <person name="Pelin A."/>
            <person name="Brachmann A."/>
            <person name="Corradi N."/>
        </authorList>
    </citation>
    <scope>NUCLEOTIDE SEQUENCE [LARGE SCALE GENOMIC DNA]</scope>
    <source>
        <strain evidence="2 3">A4</strain>
    </source>
</reference>
<organism evidence="2 3">
    <name type="scientific">Rhizophagus irregularis</name>
    <dbReference type="NCBI Taxonomy" id="588596"/>
    <lineage>
        <taxon>Eukaryota</taxon>
        <taxon>Fungi</taxon>
        <taxon>Fungi incertae sedis</taxon>
        <taxon>Mucoromycota</taxon>
        <taxon>Glomeromycotina</taxon>
        <taxon>Glomeromycetes</taxon>
        <taxon>Glomerales</taxon>
        <taxon>Glomeraceae</taxon>
        <taxon>Rhizophagus</taxon>
    </lineage>
</organism>
<protein>
    <submittedName>
        <fullName evidence="2">Uncharacterized protein</fullName>
    </submittedName>
</protein>
<accession>A0A2I1HJ87</accession>
<feature type="chain" id="PRO_5014143240" evidence="1">
    <location>
        <begin position="17"/>
        <end position="128"/>
    </location>
</feature>
<dbReference type="EMBL" id="LLXI01003271">
    <property type="protein sequence ID" value="PKY58948.1"/>
    <property type="molecule type" value="Genomic_DNA"/>
</dbReference>
<evidence type="ECO:0000256" key="1">
    <source>
        <dbReference type="SAM" id="SignalP"/>
    </source>
</evidence>
<gene>
    <name evidence="2" type="ORF">RhiirA4_412277</name>
</gene>
<dbReference type="Proteomes" id="UP000234323">
    <property type="component" value="Unassembled WGS sequence"/>
</dbReference>
<feature type="signal peptide" evidence="1">
    <location>
        <begin position="1"/>
        <end position="16"/>
    </location>
</feature>